<feature type="transmembrane region" description="Helical" evidence="8">
    <location>
        <begin position="381"/>
        <end position="403"/>
    </location>
</feature>
<evidence type="ECO:0000259" key="9">
    <source>
        <dbReference type="PROSITE" id="PS50928"/>
    </source>
</evidence>
<feature type="transmembrane region" description="Helical" evidence="8">
    <location>
        <begin position="441"/>
        <end position="462"/>
    </location>
</feature>
<dbReference type="Gene3D" id="1.10.3720.10">
    <property type="entry name" value="MetI-like"/>
    <property type="match status" value="2"/>
</dbReference>
<evidence type="ECO:0000313" key="11">
    <source>
        <dbReference type="Proteomes" id="UP000007161"/>
    </source>
</evidence>
<name>H2J4T5_MARPK</name>
<gene>
    <name evidence="10" type="ordered locus">Marpi_0426</name>
</gene>
<dbReference type="Pfam" id="PF00528">
    <property type="entry name" value="BPD_transp_1"/>
    <property type="match status" value="2"/>
</dbReference>
<dbReference type="KEGG" id="mpz:Marpi_0426"/>
<feature type="transmembrane region" description="Helical" evidence="8">
    <location>
        <begin position="109"/>
        <end position="132"/>
    </location>
</feature>
<dbReference type="OrthoDB" id="9776648at2"/>
<feature type="transmembrane region" description="Helical" evidence="8">
    <location>
        <begin position="353"/>
        <end position="375"/>
    </location>
</feature>
<comment type="subcellular location">
    <subcellularLocation>
        <location evidence="1">Cell inner membrane</location>
        <topology evidence="1">Multi-pass membrane protein</topology>
    </subcellularLocation>
    <subcellularLocation>
        <location evidence="8">Cell membrane</location>
        <topology evidence="8">Multi-pass membrane protein</topology>
    </subcellularLocation>
</comment>
<dbReference type="PROSITE" id="PS50928">
    <property type="entry name" value="ABC_TM1"/>
    <property type="match status" value="2"/>
</dbReference>
<dbReference type="CDD" id="cd06261">
    <property type="entry name" value="TM_PBP2"/>
    <property type="match status" value="2"/>
</dbReference>
<feature type="transmembrane region" description="Helical" evidence="8">
    <location>
        <begin position="49"/>
        <end position="71"/>
    </location>
</feature>
<dbReference type="EMBL" id="CP003257">
    <property type="protein sequence ID" value="AEX84870.1"/>
    <property type="molecule type" value="Genomic_DNA"/>
</dbReference>
<evidence type="ECO:0000256" key="1">
    <source>
        <dbReference type="ARBA" id="ARBA00004429"/>
    </source>
</evidence>
<evidence type="ECO:0000256" key="2">
    <source>
        <dbReference type="ARBA" id="ARBA00022448"/>
    </source>
</evidence>
<feature type="transmembrane region" description="Helical" evidence="8">
    <location>
        <begin position="83"/>
        <end position="103"/>
    </location>
</feature>
<feature type="transmembrane region" description="Helical" evidence="8">
    <location>
        <begin position="7"/>
        <end position="29"/>
    </location>
</feature>
<feature type="domain" description="ABC transmembrane type-1" evidence="9">
    <location>
        <begin position="45"/>
        <end position="243"/>
    </location>
</feature>
<evidence type="ECO:0000256" key="3">
    <source>
        <dbReference type="ARBA" id="ARBA00022475"/>
    </source>
</evidence>
<dbReference type="STRING" id="443254.Marpi_0426"/>
<evidence type="ECO:0000313" key="10">
    <source>
        <dbReference type="EMBL" id="AEX84870.1"/>
    </source>
</evidence>
<evidence type="ECO:0000256" key="7">
    <source>
        <dbReference type="ARBA" id="ARBA00023136"/>
    </source>
</evidence>
<organism evidence="10 11">
    <name type="scientific">Marinitoga piezophila (strain DSM 14283 / JCM 11233 / KA3)</name>
    <dbReference type="NCBI Taxonomy" id="443254"/>
    <lineage>
        <taxon>Bacteria</taxon>
        <taxon>Thermotogati</taxon>
        <taxon>Thermotogota</taxon>
        <taxon>Thermotogae</taxon>
        <taxon>Petrotogales</taxon>
        <taxon>Petrotogaceae</taxon>
        <taxon>Marinitoga</taxon>
    </lineage>
</organism>
<dbReference type="HOGENOM" id="CLU_021838_5_0_0"/>
<protein>
    <submittedName>
        <fullName evidence="10">ABC-type Fe3+ transport system, permease component</fullName>
    </submittedName>
</protein>
<comment type="similarity">
    <text evidence="8">Belongs to the binding-protein-dependent transport system permease family.</text>
</comment>
<dbReference type="InterPro" id="IPR000515">
    <property type="entry name" value="MetI-like"/>
</dbReference>
<evidence type="ECO:0000256" key="5">
    <source>
        <dbReference type="ARBA" id="ARBA00022692"/>
    </source>
</evidence>
<keyword evidence="2 8" id="KW-0813">Transport</keyword>
<dbReference type="SUPFAM" id="SSF161098">
    <property type="entry name" value="MetI-like"/>
    <property type="match status" value="2"/>
</dbReference>
<dbReference type="RefSeq" id="WP_014295942.1">
    <property type="nucleotide sequence ID" value="NC_016751.1"/>
</dbReference>
<feature type="transmembrane region" description="Helical" evidence="8">
    <location>
        <begin position="489"/>
        <end position="509"/>
    </location>
</feature>
<dbReference type="GO" id="GO:0005886">
    <property type="term" value="C:plasma membrane"/>
    <property type="evidence" value="ECO:0007669"/>
    <property type="project" value="UniProtKB-SubCell"/>
</dbReference>
<keyword evidence="5 8" id="KW-0812">Transmembrane</keyword>
<feature type="transmembrane region" description="Helical" evidence="8">
    <location>
        <begin position="225"/>
        <end position="243"/>
    </location>
</feature>
<keyword evidence="3" id="KW-1003">Cell membrane</keyword>
<dbReference type="eggNOG" id="COG1178">
    <property type="taxonomic scope" value="Bacteria"/>
</dbReference>
<keyword evidence="4" id="KW-0997">Cell inner membrane</keyword>
<reference evidence="10 11" key="1">
    <citation type="journal article" date="2012" name="J. Bacteriol.">
        <title>Complete Genome Sequence of the Thermophilic, Piezophilic, Heterotrophic Bacterium Marinitoga piezophila KA3.</title>
        <authorList>
            <person name="Lucas S."/>
            <person name="Han J."/>
            <person name="Lapidus A."/>
            <person name="Cheng J.F."/>
            <person name="Goodwin L.A."/>
            <person name="Pitluck S."/>
            <person name="Peters L."/>
            <person name="Mikhailova N."/>
            <person name="Teshima H."/>
            <person name="Detter J.C."/>
            <person name="Han C."/>
            <person name="Tapia R."/>
            <person name="Land M."/>
            <person name="Hauser L."/>
            <person name="Kyrpides N.C."/>
            <person name="Ivanova N."/>
            <person name="Pagani I."/>
            <person name="Vannier P."/>
            <person name="Oger P."/>
            <person name="Bartlett D.H."/>
            <person name="Noll K.M."/>
            <person name="Woyke T."/>
            <person name="Jebbar M."/>
        </authorList>
    </citation>
    <scope>NUCLEOTIDE SEQUENCE [LARGE SCALE GENOMIC DNA]</scope>
    <source>
        <strain evidence="11">DSM 14283 / JCM 11233 / KA3</strain>
    </source>
</reference>
<feature type="domain" description="ABC transmembrane type-1" evidence="9">
    <location>
        <begin position="315"/>
        <end position="505"/>
    </location>
</feature>
<keyword evidence="11" id="KW-1185">Reference proteome</keyword>
<evidence type="ECO:0000256" key="8">
    <source>
        <dbReference type="RuleBase" id="RU363032"/>
    </source>
</evidence>
<feature type="transmembrane region" description="Helical" evidence="8">
    <location>
        <begin position="184"/>
        <end position="205"/>
    </location>
</feature>
<reference evidence="11" key="2">
    <citation type="submission" date="2012-01" db="EMBL/GenBank/DDBJ databases">
        <title>Complete sequence of chromosome of Marinitoga piezophila KA3.</title>
        <authorList>
            <person name="Lucas S."/>
            <person name="Han J."/>
            <person name="Lapidus A."/>
            <person name="Cheng J.-F."/>
            <person name="Goodwin L."/>
            <person name="Pitluck S."/>
            <person name="Peters L."/>
            <person name="Mikhailova N."/>
            <person name="Teshima H."/>
            <person name="Detter J.C."/>
            <person name="Han C."/>
            <person name="Tapia R."/>
            <person name="Land M."/>
            <person name="Hauser L."/>
            <person name="Kyrpides N."/>
            <person name="Ivanova N."/>
            <person name="Pagani I."/>
            <person name="Jebbar M."/>
            <person name="Vannier P."/>
            <person name="Oger P."/>
            <person name="Cario A."/>
            <person name="Bartlett D."/>
            <person name="Noll K.M."/>
            <person name="Woyke T."/>
        </authorList>
    </citation>
    <scope>NUCLEOTIDE SEQUENCE [LARGE SCALE GENOMIC DNA]</scope>
    <source>
        <strain evidence="11">DSM 14283 / JCM 11233 / KA3</strain>
    </source>
</reference>
<keyword evidence="6 8" id="KW-1133">Transmembrane helix</keyword>
<evidence type="ECO:0000256" key="4">
    <source>
        <dbReference type="ARBA" id="ARBA00022519"/>
    </source>
</evidence>
<evidence type="ECO:0000256" key="6">
    <source>
        <dbReference type="ARBA" id="ARBA00022989"/>
    </source>
</evidence>
<dbReference type="AlphaFoldDB" id="H2J4T5"/>
<feature type="transmembrane region" description="Helical" evidence="8">
    <location>
        <begin position="319"/>
        <end position="341"/>
    </location>
</feature>
<accession>H2J4T5</accession>
<sequence>MRRIHLYIIIFAILWVFPVSILMINYFDFHTFLNVFFRARTLRILKNTVYQASLSTVFSFIISILPAIYVANNKNTLSKILENSFFIPFFFPPISTIISFSILYGNNGIINKIFGLNILYTLTAIIIAHSFYNSPIFVKYISDALRNIPKNYIENAIIDGASKKDIIRFIKVPLIIPSVLKGGFLVFMYSFVSFAIVLSLGGIKYSTFEVAIFTTLRSSLNFSKALSYALIQFLILIILNFIISLPKIHEIPSEELYVSKTSMITFFISIFYVLFEYSIVFVGIFSGFYDFINNRFTIKGLYNLFSKSLNKYYPVIKSIYNTTLIALIVGIISIFLSYIILRNIKNHKDMRFANIFIISSLGVSSTFIAMSLLILNIEFSIPYAILLIIGYLVISIPLGYTFLQQRVLSFDNSIIEAAKIDGANKFQTFLFIEMPILKNSLISSFLQIFAIVFGEFTISYTMQVSNYFPIVSNINYTLSNARYYLESQAMSSITVIIIFLIFYISTSLLKEEV</sequence>
<dbReference type="PANTHER" id="PTHR43357:SF4">
    <property type="entry name" value="INNER MEMBRANE ABC TRANSPORTER PERMEASE PROTEIN YDCV"/>
    <property type="match status" value="1"/>
</dbReference>
<dbReference type="PANTHER" id="PTHR43357">
    <property type="entry name" value="INNER MEMBRANE ABC TRANSPORTER PERMEASE PROTEIN YDCV"/>
    <property type="match status" value="1"/>
</dbReference>
<proteinExistence type="inferred from homology"/>
<dbReference type="InterPro" id="IPR035906">
    <property type="entry name" value="MetI-like_sf"/>
</dbReference>
<keyword evidence="7 8" id="KW-0472">Membrane</keyword>
<feature type="transmembrane region" description="Helical" evidence="8">
    <location>
        <begin position="264"/>
        <end position="289"/>
    </location>
</feature>
<dbReference type="GO" id="GO:0055085">
    <property type="term" value="P:transmembrane transport"/>
    <property type="evidence" value="ECO:0007669"/>
    <property type="project" value="InterPro"/>
</dbReference>
<dbReference type="Proteomes" id="UP000007161">
    <property type="component" value="Chromosome"/>
</dbReference>